<dbReference type="Pfam" id="PF26639">
    <property type="entry name" value="Het-6_barrel"/>
    <property type="match status" value="1"/>
</dbReference>
<dbReference type="Pfam" id="PF06985">
    <property type="entry name" value="HET"/>
    <property type="match status" value="1"/>
</dbReference>
<dbReference type="AlphaFoldDB" id="A0AAN7WP45"/>
<sequence length="622" mass="70474">MQTTQRNPPGQNTPYRPLIPTQKEIRVLLLRAGRSEDPVRCELHHASLLHEPYPRFETVSYVWGDPHQKINIEVHGIATPVGASAVKVLRRFRLVDTDRTLWIDALCINQTDPEERNLQVAMMADVYSKATHNLIWLGEDDGFAAQARVAIDAIVGDARNETENLVAFRRTVFDEHEGEQFSRRGLGIDVDFAPVLKLFACIWFRRLWVVQEASLSKYSTCFCGDVPIPLSAVLTCARWVRHKFIHLPFHLRTYQGLLNAATIWSWANYNDGRRESDLLTRAYMIDLIMGFGDFECYDKRDTVFAILGLYLAYSGLEQLPPALLPDYTKSLTQIMRDTTRFAIAERQDLAMFQSLYHEPPNHPRQVENLSDWPSWVPRWHQARSTDHYLIDLRFIFDARGKRLEVEFASSLLDDPAILAVKGITVDSVVRSSDPMTNADFSTTDIALGTVERLRCMLADLQPIPANQELDAILTLALTAGTSSRRTRLEKIDAERQFKAYVGYLRRNERPPYIHELDSSEDPLEPSEGKLAADFALAEINACKCRRFFITGTGLPGLGPWTMAAGDVVAILFGCAWPVVLRPRFEDGHYEVRGIAYVYGIMDGEAVQAHEANGGVDHVFSLH</sequence>
<evidence type="ECO:0000259" key="1">
    <source>
        <dbReference type="Pfam" id="PF06985"/>
    </source>
</evidence>
<comment type="caution">
    <text evidence="2">The sequence shown here is derived from an EMBL/GenBank/DDBJ whole genome shotgun (WGS) entry which is preliminary data.</text>
</comment>
<reference evidence="2" key="1">
    <citation type="submission" date="2023-08" db="EMBL/GenBank/DDBJ databases">
        <title>Black Yeasts Isolated from many extreme environments.</title>
        <authorList>
            <person name="Coleine C."/>
            <person name="Stajich J.E."/>
            <person name="Selbmann L."/>
        </authorList>
    </citation>
    <scope>NUCLEOTIDE SEQUENCE</scope>
    <source>
        <strain evidence="2">CCFEE 5810</strain>
    </source>
</reference>
<dbReference type="InterPro" id="IPR052895">
    <property type="entry name" value="HetReg/Transcr_Mod"/>
</dbReference>
<evidence type="ECO:0000313" key="2">
    <source>
        <dbReference type="EMBL" id="KAK5704290.1"/>
    </source>
</evidence>
<dbReference type="InterPro" id="IPR010730">
    <property type="entry name" value="HET"/>
</dbReference>
<proteinExistence type="predicted"/>
<feature type="domain" description="Heterokaryon incompatibility" evidence="1">
    <location>
        <begin position="56"/>
        <end position="212"/>
    </location>
</feature>
<dbReference type="EMBL" id="JAVRQU010000004">
    <property type="protein sequence ID" value="KAK5704290.1"/>
    <property type="molecule type" value="Genomic_DNA"/>
</dbReference>
<accession>A0AAN7WP45</accession>
<dbReference type="PANTHER" id="PTHR24148:SF64">
    <property type="entry name" value="HETEROKARYON INCOMPATIBILITY DOMAIN-CONTAINING PROTEIN"/>
    <property type="match status" value="1"/>
</dbReference>
<name>A0AAN7WP45_9PEZI</name>
<gene>
    <name evidence="2" type="ORF">LTR97_003306</name>
</gene>
<evidence type="ECO:0000313" key="3">
    <source>
        <dbReference type="Proteomes" id="UP001310594"/>
    </source>
</evidence>
<organism evidence="2 3">
    <name type="scientific">Elasticomyces elasticus</name>
    <dbReference type="NCBI Taxonomy" id="574655"/>
    <lineage>
        <taxon>Eukaryota</taxon>
        <taxon>Fungi</taxon>
        <taxon>Dikarya</taxon>
        <taxon>Ascomycota</taxon>
        <taxon>Pezizomycotina</taxon>
        <taxon>Dothideomycetes</taxon>
        <taxon>Dothideomycetidae</taxon>
        <taxon>Mycosphaerellales</taxon>
        <taxon>Teratosphaeriaceae</taxon>
        <taxon>Elasticomyces</taxon>
    </lineage>
</organism>
<dbReference type="PANTHER" id="PTHR24148">
    <property type="entry name" value="ANKYRIN REPEAT DOMAIN-CONTAINING PROTEIN 39 HOMOLOG-RELATED"/>
    <property type="match status" value="1"/>
</dbReference>
<dbReference type="Proteomes" id="UP001310594">
    <property type="component" value="Unassembled WGS sequence"/>
</dbReference>
<protein>
    <recommendedName>
        <fullName evidence="1">Heterokaryon incompatibility domain-containing protein</fullName>
    </recommendedName>
</protein>